<gene>
    <name evidence="12" type="ORF">ZIOFF_071710</name>
</gene>
<proteinExistence type="inferred from homology"/>
<dbReference type="AlphaFoldDB" id="A0A8J5C1V7"/>
<keyword evidence="6" id="KW-0539">Nucleus</keyword>
<dbReference type="PROSITE" id="PS50090">
    <property type="entry name" value="MYB_LIKE"/>
    <property type="match status" value="1"/>
</dbReference>
<dbReference type="InterPro" id="IPR017853">
    <property type="entry name" value="GH"/>
</dbReference>
<dbReference type="InterPro" id="IPR001005">
    <property type="entry name" value="SANT/Myb"/>
</dbReference>
<feature type="domain" description="Myb-like" evidence="10">
    <location>
        <begin position="14"/>
        <end position="60"/>
    </location>
</feature>
<evidence type="ECO:0000259" key="10">
    <source>
        <dbReference type="PROSITE" id="PS50090"/>
    </source>
</evidence>
<dbReference type="InterPro" id="IPR017884">
    <property type="entry name" value="SANT_dom"/>
</dbReference>
<evidence type="ECO:0000313" key="12">
    <source>
        <dbReference type="EMBL" id="KAG6470633.1"/>
    </source>
</evidence>
<keyword evidence="5" id="KW-0804">Transcription</keyword>
<dbReference type="SUPFAM" id="SSF46689">
    <property type="entry name" value="Homeodomain-like"/>
    <property type="match status" value="1"/>
</dbReference>
<dbReference type="PROSITE" id="PS51293">
    <property type="entry name" value="SANT"/>
    <property type="match status" value="1"/>
</dbReference>
<evidence type="ECO:0000256" key="1">
    <source>
        <dbReference type="ARBA" id="ARBA00004123"/>
    </source>
</evidence>
<dbReference type="Gene3D" id="1.10.10.60">
    <property type="entry name" value="Homeodomain-like"/>
    <property type="match status" value="1"/>
</dbReference>
<dbReference type="Proteomes" id="UP000734854">
    <property type="component" value="Unassembled WGS sequence"/>
</dbReference>
<reference evidence="12 13" key="1">
    <citation type="submission" date="2020-08" db="EMBL/GenBank/DDBJ databases">
        <title>Plant Genome Project.</title>
        <authorList>
            <person name="Zhang R.-G."/>
        </authorList>
    </citation>
    <scope>NUCLEOTIDE SEQUENCE [LARGE SCALE GENOMIC DNA]</scope>
    <source>
        <tissue evidence="12">Rhizome</tissue>
    </source>
</reference>
<evidence type="ECO:0000256" key="2">
    <source>
        <dbReference type="ARBA" id="ARBA00008773"/>
    </source>
</evidence>
<keyword evidence="13" id="KW-1185">Reference proteome</keyword>
<evidence type="ECO:0000256" key="9">
    <source>
        <dbReference type="SAM" id="MobiDB-lite"/>
    </source>
</evidence>
<feature type="compositionally biased region" description="Low complexity" evidence="9">
    <location>
        <begin position="134"/>
        <end position="190"/>
    </location>
</feature>
<organism evidence="12 13">
    <name type="scientific">Zingiber officinale</name>
    <name type="common">Ginger</name>
    <name type="synonym">Amomum zingiber</name>
    <dbReference type="NCBI Taxonomy" id="94328"/>
    <lineage>
        <taxon>Eukaryota</taxon>
        <taxon>Viridiplantae</taxon>
        <taxon>Streptophyta</taxon>
        <taxon>Embryophyta</taxon>
        <taxon>Tracheophyta</taxon>
        <taxon>Spermatophyta</taxon>
        <taxon>Magnoliopsida</taxon>
        <taxon>Liliopsida</taxon>
        <taxon>Zingiberales</taxon>
        <taxon>Zingiberaceae</taxon>
        <taxon>Zingiber</taxon>
    </lineage>
</organism>
<dbReference type="InterPro" id="IPR000490">
    <property type="entry name" value="Glyco_hydro_17"/>
</dbReference>
<sequence>MASESLAQALGSLWTPEQNKLFERALAVYDKDTPDRWQNVARAVGGKTAEEVKKHYELLVEDLRHIESGLVPYPSYKASGDRESGASEEQSFQTELQMVSTNHVAGSVEAHNGTIVCRCRRHHNPSNGSADKTSSSLSPSSSSSSSGTSNQGSSTPLPPSSSSDTSNQGSPPSPSSSSDTSNQTSSATNSTDDKKTSSSSSTSIGFHARGSIGVTLGYDGQNLPSPSTILQILKSHNITNLRLLVPIPDLIGALNGTGIGLMVGVPNDLIVQLSIGGVEACLHWIKYSVLNYINAEQVTYITVGNEVLSTNIAIVNHLIDCMRAFHQALQALKLDSSIKISSPCSSHILSVLMPPSAGTFSPLSLAVVWPILKFSSETGSPFMVNLSPFLRFLENHQGMALDFFLFKANAGTVTDGGLKYTNIFDVMIDALEAAMEREGYPGIKVLVSGTGWPTTGNQVASPSNAAAFLDGIVSWVLQAKGTPKQPNQAVEVYLSNMFAGSGGGSNDIGKHSGIFNFDGSLAIGVDVKF</sequence>
<dbReference type="Pfam" id="PF00332">
    <property type="entry name" value="Glyco_hydro_17"/>
    <property type="match status" value="1"/>
</dbReference>
<comment type="similarity">
    <text evidence="2 8">Belongs to the glycosyl hydrolase 17 family.</text>
</comment>
<feature type="region of interest" description="Disordered" evidence="9">
    <location>
        <begin position="119"/>
        <end position="203"/>
    </location>
</feature>
<dbReference type="GO" id="GO:0004553">
    <property type="term" value="F:hydrolase activity, hydrolyzing O-glycosyl compounds"/>
    <property type="evidence" value="ECO:0007669"/>
    <property type="project" value="InterPro"/>
</dbReference>
<feature type="region of interest" description="Disordered" evidence="9">
    <location>
        <begin position="74"/>
        <end position="93"/>
    </location>
</feature>
<evidence type="ECO:0000256" key="7">
    <source>
        <dbReference type="ARBA" id="ARBA00023295"/>
    </source>
</evidence>
<keyword evidence="4" id="KW-0805">Transcription regulation</keyword>
<name>A0A8J5C1V7_ZINOF</name>
<dbReference type="Gene3D" id="3.20.20.80">
    <property type="entry name" value="Glycosidases"/>
    <property type="match status" value="1"/>
</dbReference>
<dbReference type="SMART" id="SM00717">
    <property type="entry name" value="SANT"/>
    <property type="match status" value="1"/>
</dbReference>
<evidence type="ECO:0000256" key="5">
    <source>
        <dbReference type="ARBA" id="ARBA00023163"/>
    </source>
</evidence>
<evidence type="ECO:0000259" key="11">
    <source>
        <dbReference type="PROSITE" id="PS51293"/>
    </source>
</evidence>
<comment type="caution">
    <text evidence="12">The sequence shown here is derived from an EMBL/GenBank/DDBJ whole genome shotgun (WGS) entry which is preliminary data.</text>
</comment>
<dbReference type="PANTHER" id="PTHR32227">
    <property type="entry name" value="GLUCAN ENDO-1,3-BETA-GLUCOSIDASE BG1-RELATED-RELATED"/>
    <property type="match status" value="1"/>
</dbReference>
<dbReference type="FunFam" id="1.10.10.60:FF:000154">
    <property type="entry name" value="Transcription factor SRM1"/>
    <property type="match status" value="1"/>
</dbReference>
<keyword evidence="7" id="KW-0326">Glycosidase</keyword>
<dbReference type="Pfam" id="PF00249">
    <property type="entry name" value="Myb_DNA-binding"/>
    <property type="match status" value="1"/>
</dbReference>
<evidence type="ECO:0000313" key="13">
    <source>
        <dbReference type="Proteomes" id="UP000734854"/>
    </source>
</evidence>
<evidence type="ECO:0000256" key="8">
    <source>
        <dbReference type="RuleBase" id="RU004335"/>
    </source>
</evidence>
<evidence type="ECO:0008006" key="14">
    <source>
        <dbReference type="Google" id="ProtNLM"/>
    </source>
</evidence>
<dbReference type="InterPro" id="IPR009057">
    <property type="entry name" value="Homeodomain-like_sf"/>
</dbReference>
<protein>
    <recommendedName>
        <fullName evidence="14">Glucan endo-1,3-beta-D-glucosidase</fullName>
    </recommendedName>
</protein>
<dbReference type="GO" id="GO:0005975">
    <property type="term" value="P:carbohydrate metabolic process"/>
    <property type="evidence" value="ECO:0007669"/>
    <property type="project" value="InterPro"/>
</dbReference>
<evidence type="ECO:0000256" key="6">
    <source>
        <dbReference type="ARBA" id="ARBA00023242"/>
    </source>
</evidence>
<feature type="domain" description="SANT" evidence="11">
    <location>
        <begin position="14"/>
        <end position="64"/>
    </location>
</feature>
<evidence type="ECO:0000256" key="4">
    <source>
        <dbReference type="ARBA" id="ARBA00023015"/>
    </source>
</evidence>
<dbReference type="InterPro" id="IPR044965">
    <property type="entry name" value="Glyco_hydro_17_plant"/>
</dbReference>
<keyword evidence="3" id="KW-0378">Hydrolase</keyword>
<evidence type="ECO:0000256" key="3">
    <source>
        <dbReference type="ARBA" id="ARBA00022801"/>
    </source>
</evidence>
<dbReference type="GO" id="GO:0005634">
    <property type="term" value="C:nucleus"/>
    <property type="evidence" value="ECO:0007669"/>
    <property type="project" value="UniProtKB-SubCell"/>
</dbReference>
<dbReference type="SUPFAM" id="SSF51445">
    <property type="entry name" value="(Trans)glycosidases"/>
    <property type="match status" value="1"/>
</dbReference>
<dbReference type="CDD" id="cd00167">
    <property type="entry name" value="SANT"/>
    <property type="match status" value="1"/>
</dbReference>
<comment type="subcellular location">
    <subcellularLocation>
        <location evidence="1">Nucleus</location>
    </subcellularLocation>
</comment>
<accession>A0A8J5C1V7</accession>
<dbReference type="EMBL" id="JACMSC010000021">
    <property type="protein sequence ID" value="KAG6470633.1"/>
    <property type="molecule type" value="Genomic_DNA"/>
</dbReference>